<comment type="subcellular location">
    <subcellularLocation>
        <location evidence="1">Membrane</location>
        <topology evidence="1">Multi-pass membrane protein</topology>
    </subcellularLocation>
</comment>
<feature type="transmembrane region" description="Helical" evidence="3">
    <location>
        <begin position="167"/>
        <end position="190"/>
    </location>
</feature>
<reference evidence="5" key="1">
    <citation type="submission" date="2023-06" db="EMBL/GenBank/DDBJ databases">
        <title>Genome-scale phylogeny and comparative genomics of the fungal order Sordariales.</title>
        <authorList>
            <consortium name="Lawrence Berkeley National Laboratory"/>
            <person name="Hensen N."/>
            <person name="Bonometti L."/>
            <person name="Westerberg I."/>
            <person name="Brannstrom I.O."/>
            <person name="Guillou S."/>
            <person name="Cros-Aarteil S."/>
            <person name="Calhoun S."/>
            <person name="Haridas S."/>
            <person name="Kuo A."/>
            <person name="Mondo S."/>
            <person name="Pangilinan J."/>
            <person name="Riley R."/>
            <person name="LaButti K."/>
            <person name="Andreopoulos B."/>
            <person name="Lipzen A."/>
            <person name="Chen C."/>
            <person name="Yanf M."/>
            <person name="Daum C."/>
            <person name="Ng V."/>
            <person name="Clum A."/>
            <person name="Steindorff A."/>
            <person name="Ohm R."/>
            <person name="Martin F."/>
            <person name="Silar P."/>
            <person name="Natvig D."/>
            <person name="Lalanne C."/>
            <person name="Gautier V."/>
            <person name="Ament-velasquez S.L."/>
            <person name="Kruys A."/>
            <person name="Hutchinson M.I."/>
            <person name="Powell A.J."/>
            <person name="Barry K."/>
            <person name="Miller A.N."/>
            <person name="Grigoriev I.V."/>
            <person name="Debuchy R."/>
            <person name="Gladieux P."/>
            <person name="Thoren M.H."/>
            <person name="Johannesson H."/>
        </authorList>
    </citation>
    <scope>NUCLEOTIDE SEQUENCE</scope>
    <source>
        <strain evidence="5">SMH3187-1</strain>
    </source>
</reference>
<evidence type="ECO:0000313" key="6">
    <source>
        <dbReference type="Proteomes" id="UP001172155"/>
    </source>
</evidence>
<dbReference type="GO" id="GO:0022857">
    <property type="term" value="F:transmembrane transporter activity"/>
    <property type="evidence" value="ECO:0007669"/>
    <property type="project" value="InterPro"/>
</dbReference>
<keyword evidence="3" id="KW-1133">Transmembrane helix</keyword>
<dbReference type="AlphaFoldDB" id="A0AA40ELC5"/>
<dbReference type="Proteomes" id="UP001172155">
    <property type="component" value="Unassembled WGS sequence"/>
</dbReference>
<feature type="transmembrane region" description="Helical" evidence="3">
    <location>
        <begin position="339"/>
        <end position="358"/>
    </location>
</feature>
<dbReference type="InterPro" id="IPR036259">
    <property type="entry name" value="MFS_trans_sf"/>
</dbReference>
<dbReference type="Pfam" id="PF07690">
    <property type="entry name" value="MFS_1"/>
    <property type="match status" value="1"/>
</dbReference>
<organism evidence="5 6">
    <name type="scientific">Schizothecium vesticola</name>
    <dbReference type="NCBI Taxonomy" id="314040"/>
    <lineage>
        <taxon>Eukaryota</taxon>
        <taxon>Fungi</taxon>
        <taxon>Dikarya</taxon>
        <taxon>Ascomycota</taxon>
        <taxon>Pezizomycotina</taxon>
        <taxon>Sordariomycetes</taxon>
        <taxon>Sordariomycetidae</taxon>
        <taxon>Sordariales</taxon>
        <taxon>Schizotheciaceae</taxon>
        <taxon>Schizothecium</taxon>
    </lineage>
</organism>
<feature type="transmembrane region" description="Helical" evidence="3">
    <location>
        <begin position="399"/>
        <end position="425"/>
    </location>
</feature>
<evidence type="ECO:0000256" key="1">
    <source>
        <dbReference type="ARBA" id="ARBA00004141"/>
    </source>
</evidence>
<dbReference type="GO" id="GO:0016020">
    <property type="term" value="C:membrane"/>
    <property type="evidence" value="ECO:0007669"/>
    <property type="project" value="UniProtKB-SubCell"/>
</dbReference>
<feature type="transmembrane region" description="Helical" evidence="3">
    <location>
        <begin position="75"/>
        <end position="104"/>
    </location>
</feature>
<evidence type="ECO:0000256" key="3">
    <source>
        <dbReference type="SAM" id="Phobius"/>
    </source>
</evidence>
<dbReference type="InterPro" id="IPR020846">
    <property type="entry name" value="MFS_dom"/>
</dbReference>
<feature type="transmembrane region" description="Helical" evidence="3">
    <location>
        <begin position="202"/>
        <end position="221"/>
    </location>
</feature>
<protein>
    <submittedName>
        <fullName evidence="5">Riboflavin transporter MCH5</fullName>
    </submittedName>
</protein>
<feature type="transmembrane region" description="Helical" evidence="3">
    <location>
        <begin position="116"/>
        <end position="137"/>
    </location>
</feature>
<keyword evidence="6" id="KW-1185">Reference proteome</keyword>
<accession>A0AA40ELC5</accession>
<feature type="transmembrane region" description="Helical" evidence="3">
    <location>
        <begin position="144"/>
        <end position="161"/>
    </location>
</feature>
<keyword evidence="3" id="KW-0812">Transmembrane</keyword>
<evidence type="ECO:0000256" key="2">
    <source>
        <dbReference type="ARBA" id="ARBA00006727"/>
    </source>
</evidence>
<feature type="transmembrane region" description="Helical" evidence="3">
    <location>
        <begin position="275"/>
        <end position="297"/>
    </location>
</feature>
<dbReference type="InterPro" id="IPR050327">
    <property type="entry name" value="Proton-linked_MCT"/>
</dbReference>
<dbReference type="PANTHER" id="PTHR11360">
    <property type="entry name" value="MONOCARBOXYLATE TRANSPORTER"/>
    <property type="match status" value="1"/>
</dbReference>
<dbReference type="Gene3D" id="1.20.1250.20">
    <property type="entry name" value="MFS general substrate transporter like domains"/>
    <property type="match status" value="2"/>
</dbReference>
<comment type="similarity">
    <text evidence="2">Belongs to the major facilitator superfamily. Monocarboxylate porter (TC 2.A.1.13) family.</text>
</comment>
<evidence type="ECO:0000259" key="4">
    <source>
        <dbReference type="PROSITE" id="PS50850"/>
    </source>
</evidence>
<feature type="transmembrane region" description="Helical" evidence="3">
    <location>
        <begin position="233"/>
        <end position="254"/>
    </location>
</feature>
<dbReference type="CDD" id="cd17352">
    <property type="entry name" value="MFS_MCT_SLC16"/>
    <property type="match status" value="1"/>
</dbReference>
<dbReference type="PROSITE" id="PS50850">
    <property type="entry name" value="MFS"/>
    <property type="match status" value="1"/>
</dbReference>
<dbReference type="PANTHER" id="PTHR11360:SF319">
    <property type="entry name" value="MAJOR FACILITATOR SUPERFAMILY (MFS) PROFILE DOMAIN-CONTAINING PROTEIN"/>
    <property type="match status" value="1"/>
</dbReference>
<name>A0AA40ELC5_9PEZI</name>
<dbReference type="InterPro" id="IPR011701">
    <property type="entry name" value="MFS"/>
</dbReference>
<sequence>MDELKKKEDTHVVNINLSEREADRRFEQEKAFELRAKSSQIPLVPPPGGHHDVEIARPLGSLAGPGDFPEGGTQAWLVACGTAGIMFCTLGFANSFGVFQAYYIENQLKDHSPDDISWIGSLQVCLVFALGVIGGPLFDRYGAIVIRPAAVLYLAAIMITASCKKYWQFILVQGLLSGVSNSLLMFPSMAATPQYFNKKRGAAMGLAIAGSSLGAIIFPIVLSRLLDTVGFEWAVRACGFIMMPILLFSSLVVKARLPPRESQFFLWSAFKNTRFTILIAAVFFMFMGMFVPLFYLPAYGISQGMDHKLAFYLVAIINAASIPGRIIPGILGDKFGTANSLVGAGGTTALIIFCWPTAKNNAGIIMLSIAFGMTSGAIISSGSVVFTHCAASPKDIGTYMGMGIAIASLAVLIGPPINGALLTAYGSFNQVSAFSGAMCAIGTVLAFLSKLKTREGLWGKT</sequence>
<evidence type="ECO:0000313" key="5">
    <source>
        <dbReference type="EMBL" id="KAK0741460.1"/>
    </source>
</evidence>
<keyword evidence="3" id="KW-0472">Membrane</keyword>
<feature type="transmembrane region" description="Helical" evidence="3">
    <location>
        <begin position="431"/>
        <end position="448"/>
    </location>
</feature>
<dbReference type="EMBL" id="JAUKUD010000006">
    <property type="protein sequence ID" value="KAK0741460.1"/>
    <property type="molecule type" value="Genomic_DNA"/>
</dbReference>
<gene>
    <name evidence="5" type="ORF">B0T18DRAFT_332945</name>
</gene>
<proteinExistence type="inferred from homology"/>
<feature type="domain" description="Major facilitator superfamily (MFS) profile" evidence="4">
    <location>
        <begin position="77"/>
        <end position="454"/>
    </location>
</feature>
<feature type="transmembrane region" description="Helical" evidence="3">
    <location>
        <begin position="364"/>
        <end position="387"/>
    </location>
</feature>
<comment type="caution">
    <text evidence="5">The sequence shown here is derived from an EMBL/GenBank/DDBJ whole genome shotgun (WGS) entry which is preliminary data.</text>
</comment>
<feature type="transmembrane region" description="Helical" evidence="3">
    <location>
        <begin position="309"/>
        <end position="327"/>
    </location>
</feature>
<dbReference type="SUPFAM" id="SSF103473">
    <property type="entry name" value="MFS general substrate transporter"/>
    <property type="match status" value="1"/>
</dbReference>